<keyword evidence="2" id="KW-1185">Reference proteome</keyword>
<dbReference type="HOGENOM" id="CLU_087258_1_0_14"/>
<proteinExistence type="predicted"/>
<accession>H6N8A5</accession>
<organism evidence="1 2">
    <name type="scientific">Mycoplasma haemocanis (strain Illinois)</name>
    <dbReference type="NCBI Taxonomy" id="1111676"/>
    <lineage>
        <taxon>Bacteria</taxon>
        <taxon>Bacillati</taxon>
        <taxon>Mycoplasmatota</taxon>
        <taxon>Mollicutes</taxon>
        <taxon>Mycoplasmataceae</taxon>
        <taxon>Mycoplasma</taxon>
    </lineage>
</organism>
<dbReference type="EMBL" id="CP003199">
    <property type="protein sequence ID" value="AEW45877.1"/>
    <property type="molecule type" value="Genomic_DNA"/>
</dbReference>
<dbReference type="OrthoDB" id="9829569at2"/>
<gene>
    <name evidence="1" type="ordered locus">MHC_05105</name>
</gene>
<sequence>MIWNNKLLFALLGISGAGTTLFLLSNYTQTDNRRETFSTQIDTKYLLKTSDTKQWKERVVDLKALLTAHDSLVPLKLKKRGNDLQEKDLQEWCDYALNNSFHGKQDPSFLMFVIFCTYNLGDKIMGNKITKSTSKDDSKLNTIWNKIAALKPNTEMSTELLKVRLTVNPQNNHAGNEAVKNWCLSMYETPYWESEQYLSEVQEHCILE</sequence>
<dbReference type="AlphaFoldDB" id="H6N8A5"/>
<protein>
    <submittedName>
        <fullName evidence="1">Uncharacterized protein</fullName>
    </submittedName>
</protein>
<reference evidence="1 2" key="1">
    <citation type="journal article" date="2012" name="J. Bacteriol.">
        <title>Complete genome sequence of Mycoplasma haemocanis strain Illinois.</title>
        <authorList>
            <person name="do Nascimento N.C."/>
            <person name="Guimaraes A.M."/>
            <person name="Santos A.P."/>
            <person name="Sanmiguel P.J."/>
            <person name="Messick J.B."/>
        </authorList>
    </citation>
    <scope>NUCLEOTIDE SEQUENCE [LARGE SCALE GENOMIC DNA]</scope>
    <source>
        <strain evidence="1 2">Illinois</strain>
    </source>
</reference>
<dbReference type="Proteomes" id="UP000009135">
    <property type="component" value="Chromosome"/>
</dbReference>
<name>H6N8A5_MYCHN</name>
<evidence type="ECO:0000313" key="1">
    <source>
        <dbReference type="EMBL" id="AEW45877.1"/>
    </source>
</evidence>
<dbReference type="KEGG" id="mhe:MHC_05105"/>
<evidence type="ECO:0000313" key="2">
    <source>
        <dbReference type="Proteomes" id="UP000009135"/>
    </source>
</evidence>